<protein>
    <submittedName>
        <fullName evidence="1">Uncharacterized protein</fullName>
    </submittedName>
</protein>
<organism evidence="1">
    <name type="scientific">marine metagenome</name>
    <dbReference type="NCBI Taxonomy" id="408172"/>
    <lineage>
        <taxon>unclassified sequences</taxon>
        <taxon>metagenomes</taxon>
        <taxon>ecological metagenomes</taxon>
    </lineage>
</organism>
<accession>A0A383C6X5</accession>
<name>A0A383C6X5_9ZZZZ</name>
<dbReference type="EMBL" id="UINC01206500">
    <property type="protein sequence ID" value="SVE28157.1"/>
    <property type="molecule type" value="Genomic_DNA"/>
</dbReference>
<gene>
    <name evidence="1" type="ORF">METZ01_LOCUS481011</name>
</gene>
<sequence>MRYTTMLHVTCTNMECEWVQLGWPIDHCMKQIEDFNIYYETLDPESQAHYGGPNSLEKDYGYCHNCGRPSRRGQFRRATSEEIATGMIHSLKSVMLHDFDELADA</sequence>
<reference evidence="1" key="1">
    <citation type="submission" date="2018-05" db="EMBL/GenBank/DDBJ databases">
        <authorList>
            <person name="Lanie J.A."/>
            <person name="Ng W.-L."/>
            <person name="Kazmierczak K.M."/>
            <person name="Andrzejewski T.M."/>
            <person name="Davidsen T.M."/>
            <person name="Wayne K.J."/>
            <person name="Tettelin H."/>
            <person name="Glass J.I."/>
            <person name="Rusch D."/>
            <person name="Podicherti R."/>
            <person name="Tsui H.-C.T."/>
            <person name="Winkler M.E."/>
        </authorList>
    </citation>
    <scope>NUCLEOTIDE SEQUENCE</scope>
</reference>
<dbReference type="AlphaFoldDB" id="A0A383C6X5"/>
<evidence type="ECO:0000313" key="1">
    <source>
        <dbReference type="EMBL" id="SVE28157.1"/>
    </source>
</evidence>
<proteinExistence type="predicted"/>